<gene>
    <name evidence="6" type="ordered locus">BURPS1106A_A3017</name>
</gene>
<dbReference type="Gene3D" id="3.90.180.10">
    <property type="entry name" value="Medium-chain alcohol dehydrogenases, catalytic domain"/>
    <property type="match status" value="1"/>
</dbReference>
<evidence type="ECO:0000256" key="1">
    <source>
        <dbReference type="ARBA" id="ARBA00001947"/>
    </source>
</evidence>
<evidence type="ECO:0000256" key="3">
    <source>
        <dbReference type="ARBA" id="ARBA00022833"/>
    </source>
</evidence>
<sequence length="520" mass="55492">MTRAACGKRRGAALFARAAGSVRLGAGARWAAGGRRRKPRRDRRRAHARPVRAFAVVTPRMSRMSRVARRMSACRMSGSRARRAYGARRTSYIARRGPHAVRGPRPGPIRFAPTAMHAARAPSHPEELAMKALCWHGKHTVRYETVADPAIEDPRDAIVEVRACSIGGADLHLYDAVIPGLKDGDVLGRECVGEVVEIGAGVSRRRVGERVVVPFAIACGECDQCRRGNWSVCETTNPHRALADKVFGHATGGLLGCGHLAGGYPGGQAQYVRVPHADVAPATIPDGVDDERALFVGDSLATGWQAAAQCEIEPGDVVAVWGAGAVGLFAAMSARLLGAAEVIAIDRVPERLALAQKLGATPLDFERLGVADTLAERTRGKGPDKCIDAVGLEAQAGEALDAVTDRFRPTVAAGADQPHVLREMIYACRPGGVLSVPGVYGGLVDKLPMGALMHKGLTLRAGQTHVCRWTAGLLERIADGRLDPSCVITHRATLEEGPAMYETFGARRDGCIRPVLRPRH</sequence>
<keyword evidence="3" id="KW-0862">Zinc</keyword>
<dbReference type="AlphaFoldDB" id="A3P9N6"/>
<dbReference type="EMBL" id="CP000573">
    <property type="protein sequence ID" value="ABN94255.1"/>
    <property type="molecule type" value="Genomic_DNA"/>
</dbReference>
<dbReference type="Pfam" id="PF00107">
    <property type="entry name" value="ADH_zinc_N"/>
    <property type="match status" value="1"/>
</dbReference>
<dbReference type="InterPro" id="IPR013149">
    <property type="entry name" value="ADH-like_C"/>
</dbReference>
<evidence type="ECO:0000259" key="4">
    <source>
        <dbReference type="Pfam" id="PF00107"/>
    </source>
</evidence>
<dbReference type="InterPro" id="IPR011032">
    <property type="entry name" value="GroES-like_sf"/>
</dbReference>
<dbReference type="SUPFAM" id="SSF51735">
    <property type="entry name" value="NAD(P)-binding Rossmann-fold domains"/>
    <property type="match status" value="1"/>
</dbReference>
<dbReference type="SUPFAM" id="SSF50129">
    <property type="entry name" value="GroES-like"/>
    <property type="match status" value="1"/>
</dbReference>
<organism evidence="6 7">
    <name type="scientific">Burkholderia pseudomallei (strain 1106a)</name>
    <dbReference type="NCBI Taxonomy" id="357348"/>
    <lineage>
        <taxon>Bacteria</taxon>
        <taxon>Pseudomonadati</taxon>
        <taxon>Pseudomonadota</taxon>
        <taxon>Betaproteobacteria</taxon>
        <taxon>Burkholderiales</taxon>
        <taxon>Burkholderiaceae</taxon>
        <taxon>Burkholderia</taxon>
        <taxon>pseudomallei group</taxon>
    </lineage>
</organism>
<reference evidence="7" key="1">
    <citation type="submission" date="2007-02" db="EMBL/GenBank/DDBJ databases">
        <authorList>
            <person name="DeShazer D."/>
            <person name="Woods D.E."/>
            <person name="Nierman W.C."/>
        </authorList>
    </citation>
    <scope>NUCLEOTIDE SEQUENCE [LARGE SCALE GENOMIC DNA]</scope>
    <source>
        <strain evidence="7">1106a</strain>
    </source>
</reference>
<dbReference type="GO" id="GO:0046872">
    <property type="term" value="F:metal ion binding"/>
    <property type="evidence" value="ECO:0007669"/>
    <property type="project" value="UniProtKB-KW"/>
</dbReference>
<accession>A3P9N6</accession>
<protein>
    <submittedName>
        <fullName evidence="6">Oxidoreductase, zinc-binding dehydrogenase family</fullName>
    </submittedName>
</protein>
<name>A3P9N6_BURP0</name>
<comment type="cofactor">
    <cofactor evidence="1">
        <name>Zn(2+)</name>
        <dbReference type="ChEBI" id="CHEBI:29105"/>
    </cofactor>
</comment>
<proteinExistence type="predicted"/>
<feature type="domain" description="Alcohol dehydrogenase-like N-terminal" evidence="5">
    <location>
        <begin position="154"/>
        <end position="281"/>
    </location>
</feature>
<keyword evidence="2" id="KW-0479">Metal-binding</keyword>
<dbReference type="Pfam" id="PF08240">
    <property type="entry name" value="ADH_N"/>
    <property type="match status" value="1"/>
</dbReference>
<dbReference type="PANTHER" id="PTHR42813:SF2">
    <property type="entry name" value="DEHYDROGENASE, ZINC-CONTAINING, PUTATIVE (AFU_ORTHOLOGUE AFUA_2G02810)-RELATED"/>
    <property type="match status" value="1"/>
</dbReference>
<evidence type="ECO:0000256" key="2">
    <source>
        <dbReference type="ARBA" id="ARBA00022723"/>
    </source>
</evidence>
<dbReference type="KEGG" id="bpl:BURPS1106A_A3017"/>
<dbReference type="HOGENOM" id="CLU_026673_11_3_4"/>
<feature type="domain" description="Alcohol dehydrogenase-like C-terminal" evidence="4">
    <location>
        <begin position="325"/>
        <end position="405"/>
    </location>
</feature>
<dbReference type="Gene3D" id="3.40.50.720">
    <property type="entry name" value="NAD(P)-binding Rossmann-like Domain"/>
    <property type="match status" value="1"/>
</dbReference>
<dbReference type="InterPro" id="IPR036291">
    <property type="entry name" value="NAD(P)-bd_dom_sf"/>
</dbReference>
<dbReference type="CDD" id="cd08283">
    <property type="entry name" value="FDH_like_1"/>
    <property type="match status" value="1"/>
</dbReference>
<dbReference type="InterPro" id="IPR013154">
    <property type="entry name" value="ADH-like_N"/>
</dbReference>
<dbReference type="PANTHER" id="PTHR42813">
    <property type="entry name" value="ZINC-TYPE ALCOHOL DEHYDROGENASE-LIKE"/>
    <property type="match status" value="1"/>
</dbReference>
<evidence type="ECO:0000313" key="6">
    <source>
        <dbReference type="EMBL" id="ABN94255.1"/>
    </source>
</evidence>
<evidence type="ECO:0000259" key="5">
    <source>
        <dbReference type="Pfam" id="PF08240"/>
    </source>
</evidence>
<dbReference type="Proteomes" id="UP000006738">
    <property type="component" value="Chromosome II"/>
</dbReference>
<evidence type="ECO:0000313" key="7">
    <source>
        <dbReference type="Proteomes" id="UP000006738"/>
    </source>
</evidence>